<proteinExistence type="predicted"/>
<evidence type="ECO:0000313" key="2">
    <source>
        <dbReference type="Proteomes" id="UP000779900"/>
    </source>
</evidence>
<organism evidence="1 2">
    <name type="scientific">candidate division WOR-3 bacterium</name>
    <dbReference type="NCBI Taxonomy" id="2052148"/>
    <lineage>
        <taxon>Bacteria</taxon>
        <taxon>Bacteria division WOR-3</taxon>
    </lineage>
</organism>
<name>A0A937XE31_UNCW3</name>
<dbReference type="Proteomes" id="UP000779900">
    <property type="component" value="Unassembled WGS sequence"/>
</dbReference>
<sequence length="449" mass="49754">MPNRKRTIIVGAVGMDYHVFNTYFRDNPEYEVVAFTMAKEQNLGTTGGLRPYPASLCGKLYPNGIPTRYEHELPALVKELKAEEVVFAYSDVPHVYLMNLASQVLVAGANWRLISPKFLQIQANKPVAAVCAVRTGCGKSQTSRRVYEIIKSKGLKVVAIREPMPYGELEKQVWQRFATYKDLDDQKATIEEREEYEPYIDNGMVIYAGCDYAEILKHAEAEADVIVWDGGNNEIAFYKPDFLAVIVDPLRPGHELRYHPGEVNLRSADAVVINKEDTAKANDIEKVRANVKQANPSAVIIDADSPLTVADPAAVKGKRVLVVEDGPTVTHGGMGYGAGKIAAQQFGAKEMVNPRPFAVGSLAKTFEEFKHLQNVLPAMGYSAEQLKELEDTINKADCDVVLSGTPIDLTRIIKANKPLVRVSYRLQEKSKPDLEDMITGMLKRKGLKA</sequence>
<gene>
    <name evidence="1" type="ORF">FJY68_06415</name>
</gene>
<protein>
    <submittedName>
        <fullName evidence="1">GTPase</fullName>
    </submittedName>
</protein>
<comment type="caution">
    <text evidence="1">The sequence shown here is derived from an EMBL/GenBank/DDBJ whole genome shotgun (WGS) entry which is preliminary data.</text>
</comment>
<evidence type="ECO:0000313" key="1">
    <source>
        <dbReference type="EMBL" id="MBM3331472.1"/>
    </source>
</evidence>
<dbReference type="EMBL" id="VGIR01000031">
    <property type="protein sequence ID" value="MBM3331472.1"/>
    <property type="molecule type" value="Genomic_DNA"/>
</dbReference>
<dbReference type="InterPro" id="IPR053199">
    <property type="entry name" value="cDPG_synthetase-like"/>
</dbReference>
<reference evidence="1" key="1">
    <citation type="submission" date="2019-03" db="EMBL/GenBank/DDBJ databases">
        <title>Lake Tanganyika Metagenome-Assembled Genomes (MAGs).</title>
        <authorList>
            <person name="Tran P."/>
        </authorList>
    </citation>
    <scope>NUCLEOTIDE SEQUENCE</scope>
    <source>
        <strain evidence="1">K_DeepCast_150m_m2_040</strain>
    </source>
</reference>
<dbReference type="PANTHER" id="PTHR42869:SF1">
    <property type="entry name" value="SLL0572 PROTEIN"/>
    <property type="match status" value="1"/>
</dbReference>
<accession>A0A937XE31</accession>
<dbReference type="AlphaFoldDB" id="A0A937XE31"/>
<dbReference type="PANTHER" id="PTHR42869">
    <property type="entry name" value="SLL0572 PROTEIN"/>
    <property type="match status" value="1"/>
</dbReference>
<dbReference type="Gene3D" id="3.40.50.720">
    <property type="entry name" value="NAD(P)-binding Rossmann-like Domain"/>
    <property type="match status" value="1"/>
</dbReference>